<dbReference type="GO" id="GO:0007064">
    <property type="term" value="P:mitotic sister chromatid cohesion"/>
    <property type="evidence" value="ECO:0007669"/>
    <property type="project" value="TreeGrafter"/>
</dbReference>
<feature type="region of interest" description="Disordered" evidence="3">
    <location>
        <begin position="689"/>
        <end position="730"/>
    </location>
</feature>
<evidence type="ECO:0000313" key="5">
    <source>
        <dbReference type="EMBL" id="KAF2648539.1"/>
    </source>
</evidence>
<feature type="domain" description="Rad21/Rec8-like protein N-terminal" evidence="4">
    <location>
        <begin position="1"/>
        <end position="108"/>
    </location>
</feature>
<dbReference type="GO" id="GO:0030892">
    <property type="term" value="C:mitotic cohesin complex"/>
    <property type="evidence" value="ECO:0007669"/>
    <property type="project" value="TreeGrafter"/>
</dbReference>
<dbReference type="Pfam" id="PF04825">
    <property type="entry name" value="Rad21_Rec8_N"/>
    <property type="match status" value="1"/>
</dbReference>
<proteinExistence type="predicted"/>
<dbReference type="InterPro" id="IPR006910">
    <property type="entry name" value="Rad21_Rec8_N"/>
</dbReference>
<dbReference type="InterPro" id="IPR039781">
    <property type="entry name" value="Rad21/Rec8-like"/>
</dbReference>
<feature type="region of interest" description="Disordered" evidence="3">
    <location>
        <begin position="417"/>
        <end position="452"/>
    </location>
</feature>
<comment type="subcellular location">
    <subcellularLocation>
        <location evidence="1">Nucleus</location>
    </subcellularLocation>
</comment>
<evidence type="ECO:0000256" key="2">
    <source>
        <dbReference type="ARBA" id="ARBA00023242"/>
    </source>
</evidence>
<feature type="compositionally biased region" description="Polar residues" evidence="3">
    <location>
        <begin position="149"/>
        <end position="164"/>
    </location>
</feature>
<dbReference type="CDD" id="cd21789">
    <property type="entry name" value="Rad21_Rec8_M_SpRec8p-like"/>
    <property type="match status" value="1"/>
</dbReference>
<dbReference type="EMBL" id="MU004533">
    <property type="protein sequence ID" value="KAF2648539.1"/>
    <property type="molecule type" value="Genomic_DNA"/>
</dbReference>
<feature type="compositionally biased region" description="Acidic residues" evidence="3">
    <location>
        <begin position="553"/>
        <end position="562"/>
    </location>
</feature>
<feature type="region of interest" description="Disordered" evidence="3">
    <location>
        <begin position="502"/>
        <end position="578"/>
    </location>
</feature>
<evidence type="ECO:0000256" key="1">
    <source>
        <dbReference type="ARBA" id="ARBA00004123"/>
    </source>
</evidence>
<evidence type="ECO:0000313" key="6">
    <source>
        <dbReference type="Proteomes" id="UP000799324"/>
    </source>
</evidence>
<sequence>MFYSHEVLTSRKYGVATVWLVATLGAKSSLRKVNRKAIREVNVPKACQTIIDPAAPMALRLQGNLLYGVSRVYLEQCGYLLSDAQNAHNAFHVMLKVVKHAGLDADAGKANPDQLMLPDDPSYLPDFAMPPPALLADLNLSVPLATPRSGDSQSLTPFSSQVGHSSPGGPGAGLIIPSSSSGVPAQFMVEDDGSPSSVMDPGDMLGEGIAEPMAADWALDEEGNFVDLALGQAVPSTPAVSQGVMVPSDAGASARVRQEHEEGKRAEVEQLHDPMDLDFPNIGDDLLKGEAFETPRQRQDAEHIEAVQSSPPVAAPMRRKKRVAKVLPSDVTTQELRNKDLADWNNNYLQNMAEAARLKLQQKAASQAKKNAEYWVWGAGIGGLGYRPTGATGPTPFDRLFGDNLFELFTGIDRKAAAGTKHDRDSGIDDKTQEEARRVRARHDEDEEHVGRAEEDEGMFFHGDDEVELPREAPSALDDQQVFSAMPWNMSASIRGSSVVPRSAQVGMPGSVGGPSTGAPGSLRQRGGRMVSASPLHGRGQPGGLDALKSLEGEDDYDDLGLDDYGLPPQPSSDGPYPEFEAAQPSLRVREALSAEGENFLTFVAGAITEKRERVQAEVQHMSDVLQAEAVGDVEEVLFEELLPPTENSAMVACQGLMMVLALGTKGLLNVRQDGGFQEIGLSLTDKAKAVQEAAAQEQPNEGRDEEDEEMAAGAGGEMDDDEQDSLYEA</sequence>
<protein>
    <recommendedName>
        <fullName evidence="4">Rad21/Rec8-like protein N-terminal domain-containing protein</fullName>
    </recommendedName>
</protein>
<accession>A0A6A6SLF2</accession>
<dbReference type="PANTHER" id="PTHR12585:SF70">
    <property type="entry name" value="RAD21_REC8 N TERMINAL DOMAIN PROTEIN (AFU_ORTHOLOGUE AFUA_6G02900)"/>
    <property type="match status" value="1"/>
</dbReference>
<dbReference type="Proteomes" id="UP000799324">
    <property type="component" value="Unassembled WGS sequence"/>
</dbReference>
<evidence type="ECO:0000259" key="4">
    <source>
        <dbReference type="Pfam" id="PF04825"/>
    </source>
</evidence>
<keyword evidence="6" id="KW-1185">Reference proteome</keyword>
<dbReference type="GO" id="GO:0005634">
    <property type="term" value="C:nucleus"/>
    <property type="evidence" value="ECO:0007669"/>
    <property type="project" value="UniProtKB-SubCell"/>
</dbReference>
<keyword evidence="2" id="KW-0539">Nucleus</keyword>
<dbReference type="OrthoDB" id="5427633at2759"/>
<feature type="compositionally biased region" description="Acidic residues" evidence="3">
    <location>
        <begin position="718"/>
        <end position="730"/>
    </location>
</feature>
<dbReference type="GO" id="GO:0003682">
    <property type="term" value="F:chromatin binding"/>
    <property type="evidence" value="ECO:0007669"/>
    <property type="project" value="TreeGrafter"/>
</dbReference>
<dbReference type="PANTHER" id="PTHR12585">
    <property type="entry name" value="SCC1 / RAD21 FAMILY MEMBER"/>
    <property type="match status" value="1"/>
</dbReference>
<evidence type="ECO:0000256" key="3">
    <source>
        <dbReference type="SAM" id="MobiDB-lite"/>
    </source>
</evidence>
<organism evidence="5 6">
    <name type="scientific">Lophiostoma macrostomum CBS 122681</name>
    <dbReference type="NCBI Taxonomy" id="1314788"/>
    <lineage>
        <taxon>Eukaryota</taxon>
        <taxon>Fungi</taxon>
        <taxon>Dikarya</taxon>
        <taxon>Ascomycota</taxon>
        <taxon>Pezizomycotina</taxon>
        <taxon>Dothideomycetes</taxon>
        <taxon>Pleosporomycetidae</taxon>
        <taxon>Pleosporales</taxon>
        <taxon>Lophiostomataceae</taxon>
        <taxon>Lophiostoma</taxon>
    </lineage>
</organism>
<reference evidence="5" key="1">
    <citation type="journal article" date="2020" name="Stud. Mycol.">
        <title>101 Dothideomycetes genomes: a test case for predicting lifestyles and emergence of pathogens.</title>
        <authorList>
            <person name="Haridas S."/>
            <person name="Albert R."/>
            <person name="Binder M."/>
            <person name="Bloem J."/>
            <person name="Labutti K."/>
            <person name="Salamov A."/>
            <person name="Andreopoulos B."/>
            <person name="Baker S."/>
            <person name="Barry K."/>
            <person name="Bills G."/>
            <person name="Bluhm B."/>
            <person name="Cannon C."/>
            <person name="Castanera R."/>
            <person name="Culley D."/>
            <person name="Daum C."/>
            <person name="Ezra D."/>
            <person name="Gonzalez J."/>
            <person name="Henrissat B."/>
            <person name="Kuo A."/>
            <person name="Liang C."/>
            <person name="Lipzen A."/>
            <person name="Lutzoni F."/>
            <person name="Magnuson J."/>
            <person name="Mondo S."/>
            <person name="Nolan M."/>
            <person name="Ohm R."/>
            <person name="Pangilinan J."/>
            <person name="Park H.-J."/>
            <person name="Ramirez L."/>
            <person name="Alfaro M."/>
            <person name="Sun H."/>
            <person name="Tritt A."/>
            <person name="Yoshinaga Y."/>
            <person name="Zwiers L.-H."/>
            <person name="Turgeon B."/>
            <person name="Goodwin S."/>
            <person name="Spatafora J."/>
            <person name="Crous P."/>
            <person name="Grigoriev I."/>
        </authorList>
    </citation>
    <scope>NUCLEOTIDE SEQUENCE</scope>
    <source>
        <strain evidence="5">CBS 122681</strain>
    </source>
</reference>
<dbReference type="AlphaFoldDB" id="A0A6A6SLF2"/>
<feature type="region of interest" description="Disordered" evidence="3">
    <location>
        <begin position="147"/>
        <end position="168"/>
    </location>
</feature>
<gene>
    <name evidence="5" type="ORF">K491DRAFT_722474</name>
</gene>
<name>A0A6A6SLF2_9PLEO</name>